<feature type="region of interest" description="Disordered" evidence="8">
    <location>
        <begin position="349"/>
        <end position="369"/>
    </location>
</feature>
<keyword evidence="4 6" id="KW-0720">Serine protease</keyword>
<keyword evidence="2 6" id="KW-0645">Protease</keyword>
<evidence type="ECO:0000256" key="2">
    <source>
        <dbReference type="ARBA" id="ARBA00022670"/>
    </source>
</evidence>
<gene>
    <name evidence="10" type="ORF">CNX65_07730</name>
</gene>
<dbReference type="KEGG" id="apre:CNX65_07730"/>
<dbReference type="InterPro" id="IPR023827">
    <property type="entry name" value="Peptidase_S8_Asp-AS"/>
</dbReference>
<sequence>MCAVLALVAAPATAAPQEPPPRAETDSAQAPPPTEHRVTLITGDRVRFAGERVLSVEPGPGRERSVVRSHARDGRLRVVPADAAPLLGAGRLDPRLFDVTGLVEAGYDDARRDDVPLIVTGPDGAGAIGAAGRELPLLGGRATSVAKADASAAWRELLAGPAERKVWLDGVRRTSLDGSTKQIGAPSAWADGVTGAGVTVAVLDTGIDDAHPDLAGSVVGRANFTDEPDGDLVGHGTHVAATTASRGERYRGVAPGAELLDGKVCGTAGCTESSIVDGMSWAVAQGADVVNLSLGGPDTPETDPLEAAVELLSDRALFVVAAGNGGRPGSVESPGSADSALTVGAVDRQDGLAPFSSRGPRTGDRAVKPDLTAPGAGVVAARSATAIVGEPVGEAHAAMSGTSMATPHVAGSAALLLQRRPDWTGQRVKAALVGSARPTEGLTAFEQGAGRVDVAAAGAVRVTAEPASLALGSQRWPHEDDAPVTRDLVYRNDSDAPVELSLAAEVLDPDGGPSAVVSVSPTTLSVPAGGRASARVTADTRPSAPDGLHVGAVVASGGPVPLRTALSVEREPESHDVAFTVLDDGGAPASDYYASVIGLDNEVFAFPHDPDGAFTLRLPRGDYYASADVTSPGGAVAVLPRPALSVRAATSVVLDARAARPVAITAPDPAAREALGDITVVRRQGERQVSSSTAFLGGFGAEVSIAHSGPALPDEQVTALIGAQLRGEPEDGLPVTYRLAWVEQGRLPTGFTRRVDEGELARVRADNGPGPADRTFGRGANPVTPDGVGGWAWQAPVTAPGSALDLVTTADTAWSWNLLQHDPTGSAEAALTSPERSYRPGSSQVERFNDPVFSPALPPSRAPLLSRSGDVLSLAVPVFGDGAGNGGSSNAASARTVLLRDGVPVGESPYGANGLFPVEPGDARYRVETDVVRAEGVSGFTRRVVAAWEFASGSTSEPTALPLTAVRFAPALRDGTTPPGATEVPLVVQQHAAEGVRDLAAQVSFDGGATWSAAPVSGGAARFTAPEDGSVSLRVTGSDSAGNRFELAVVDAWRIG</sequence>
<dbReference type="Proteomes" id="UP000218505">
    <property type="component" value="Chromosome"/>
</dbReference>
<feature type="active site" description="Charge relay system" evidence="5 6">
    <location>
        <position position="204"/>
    </location>
</feature>
<dbReference type="EMBL" id="CP023445">
    <property type="protein sequence ID" value="ATE58043.1"/>
    <property type="molecule type" value="Genomic_DNA"/>
</dbReference>
<dbReference type="Gene3D" id="3.40.50.200">
    <property type="entry name" value="Peptidase S8/S53 domain"/>
    <property type="match status" value="1"/>
</dbReference>
<name>A0A290ZGD3_9PSEU</name>
<dbReference type="AlphaFoldDB" id="A0A290ZGD3"/>
<evidence type="ECO:0000256" key="6">
    <source>
        <dbReference type="PROSITE-ProRule" id="PRU01240"/>
    </source>
</evidence>
<keyword evidence="3 6" id="KW-0378">Hydrolase</keyword>
<evidence type="ECO:0000259" key="9">
    <source>
        <dbReference type="Pfam" id="PF00082"/>
    </source>
</evidence>
<evidence type="ECO:0000256" key="4">
    <source>
        <dbReference type="ARBA" id="ARBA00022825"/>
    </source>
</evidence>
<protein>
    <submittedName>
        <fullName evidence="10">Peptidase S8</fullName>
    </submittedName>
</protein>
<evidence type="ECO:0000256" key="3">
    <source>
        <dbReference type="ARBA" id="ARBA00022801"/>
    </source>
</evidence>
<feature type="active site" description="Charge relay system" evidence="5 6">
    <location>
        <position position="235"/>
    </location>
</feature>
<reference evidence="10" key="1">
    <citation type="submission" date="2017-09" db="EMBL/GenBank/DDBJ databases">
        <title>Complete Genome Sequence of ansamitocin-producing Bacterium Actinosynnema pretiosum X47.</title>
        <authorList>
            <person name="Cao G."/>
            <person name="Zong G."/>
            <person name="Zhong C."/>
            <person name="Fu J."/>
        </authorList>
    </citation>
    <scope>NUCLEOTIDE SEQUENCE [LARGE SCALE GENOMIC DNA]</scope>
    <source>
        <strain evidence="10">X47</strain>
    </source>
</reference>
<feature type="domain" description="Peptidase S8/S53" evidence="9">
    <location>
        <begin position="195"/>
        <end position="450"/>
    </location>
</feature>
<dbReference type="InterPro" id="IPR023828">
    <property type="entry name" value="Peptidase_S8_Ser-AS"/>
</dbReference>
<dbReference type="Pfam" id="PF00082">
    <property type="entry name" value="Peptidase_S8"/>
    <property type="match status" value="1"/>
</dbReference>
<evidence type="ECO:0000313" key="11">
    <source>
        <dbReference type="Proteomes" id="UP000218505"/>
    </source>
</evidence>
<feature type="active site" description="Charge relay system" evidence="5 6">
    <location>
        <position position="403"/>
    </location>
</feature>
<accession>A0A290ZGD3</accession>
<dbReference type="GO" id="GO:0004252">
    <property type="term" value="F:serine-type endopeptidase activity"/>
    <property type="evidence" value="ECO:0007669"/>
    <property type="project" value="UniProtKB-UniRule"/>
</dbReference>
<feature type="region of interest" description="Disordered" evidence="8">
    <location>
        <begin position="12"/>
        <end position="35"/>
    </location>
</feature>
<evidence type="ECO:0000256" key="1">
    <source>
        <dbReference type="ARBA" id="ARBA00011073"/>
    </source>
</evidence>
<evidence type="ECO:0000256" key="8">
    <source>
        <dbReference type="SAM" id="MobiDB-lite"/>
    </source>
</evidence>
<dbReference type="PROSITE" id="PS51892">
    <property type="entry name" value="SUBTILASE"/>
    <property type="match status" value="1"/>
</dbReference>
<comment type="similarity">
    <text evidence="1 6 7">Belongs to the peptidase S8 family.</text>
</comment>
<dbReference type="GO" id="GO:0006508">
    <property type="term" value="P:proteolysis"/>
    <property type="evidence" value="ECO:0007669"/>
    <property type="project" value="UniProtKB-KW"/>
</dbReference>
<dbReference type="InterPro" id="IPR000209">
    <property type="entry name" value="Peptidase_S8/S53_dom"/>
</dbReference>
<dbReference type="PROSITE" id="PS00136">
    <property type="entry name" value="SUBTILASE_ASP"/>
    <property type="match status" value="1"/>
</dbReference>
<dbReference type="PANTHER" id="PTHR43806">
    <property type="entry name" value="PEPTIDASE S8"/>
    <property type="match status" value="1"/>
</dbReference>
<evidence type="ECO:0000313" key="10">
    <source>
        <dbReference type="EMBL" id="ATE58043.1"/>
    </source>
</evidence>
<dbReference type="SUPFAM" id="SSF52743">
    <property type="entry name" value="Subtilisin-like"/>
    <property type="match status" value="1"/>
</dbReference>
<dbReference type="InterPro" id="IPR036852">
    <property type="entry name" value="Peptidase_S8/S53_dom_sf"/>
</dbReference>
<dbReference type="PRINTS" id="PR00723">
    <property type="entry name" value="SUBTILISIN"/>
</dbReference>
<dbReference type="InterPro" id="IPR015500">
    <property type="entry name" value="Peptidase_S8_subtilisin-rel"/>
</dbReference>
<keyword evidence="11" id="KW-1185">Reference proteome</keyword>
<dbReference type="PANTHER" id="PTHR43806:SF11">
    <property type="entry name" value="CEREVISIN-RELATED"/>
    <property type="match status" value="1"/>
</dbReference>
<dbReference type="InterPro" id="IPR050131">
    <property type="entry name" value="Peptidase_S8_subtilisin-like"/>
</dbReference>
<dbReference type="PROSITE" id="PS00138">
    <property type="entry name" value="SUBTILASE_SER"/>
    <property type="match status" value="1"/>
</dbReference>
<organism evidence="10 11">
    <name type="scientific">Actinosynnema pretiosum</name>
    <dbReference type="NCBI Taxonomy" id="42197"/>
    <lineage>
        <taxon>Bacteria</taxon>
        <taxon>Bacillati</taxon>
        <taxon>Actinomycetota</taxon>
        <taxon>Actinomycetes</taxon>
        <taxon>Pseudonocardiales</taxon>
        <taxon>Pseudonocardiaceae</taxon>
        <taxon>Actinosynnema</taxon>
    </lineage>
</organism>
<evidence type="ECO:0000256" key="7">
    <source>
        <dbReference type="RuleBase" id="RU003355"/>
    </source>
</evidence>
<proteinExistence type="inferred from homology"/>
<evidence type="ECO:0000256" key="5">
    <source>
        <dbReference type="PIRSR" id="PIRSR615500-1"/>
    </source>
</evidence>